<evidence type="ECO:0000313" key="14">
    <source>
        <dbReference type="Proteomes" id="UP000731465"/>
    </source>
</evidence>
<evidence type="ECO:0000256" key="9">
    <source>
        <dbReference type="ARBA" id="ARBA00048988"/>
    </source>
</evidence>
<name>A0ABS7DF31_9GAMM</name>
<comment type="catalytic activity">
    <reaction evidence="7">
        <text>Couples ATP hydrolysis with the unwinding of duplex DNA by translocating in the 3'-5' direction.</text>
        <dbReference type="EC" id="5.6.2.4"/>
    </reaction>
</comment>
<gene>
    <name evidence="13" type="ORF">J5V48_03245</name>
</gene>
<dbReference type="EMBL" id="JAGFNY010000007">
    <property type="protein sequence ID" value="MBW7569904.1"/>
    <property type="molecule type" value="Genomic_DNA"/>
</dbReference>
<evidence type="ECO:0000256" key="4">
    <source>
        <dbReference type="ARBA" id="ARBA00022806"/>
    </source>
</evidence>
<evidence type="ECO:0000313" key="13">
    <source>
        <dbReference type="EMBL" id="MBW7569904.1"/>
    </source>
</evidence>
<sequence length="677" mass="76978">MKLNDAQQAAVDCIDGPCLVLAGAGSGKTRVITNKIVSLIKEHYILPQSILAVTFTNKAALEMKDRVKGQLGKEVSSKITISTFHSLGLIILKEDYAHVGLNRNFTLFDQYDSLKIIRDIVRDQHPEILIDNSEKSVIEDVAAEISYYKTNLLRPEDIKTKTVKADIYASYTAYLQACNAADFEDLIFKTTLMLNENEEMRKKWSTKFEYILVDEYQDTNETQYQLLKALTSMHKKFTVVGDDDQSIYAWRGARPENIKVLANDYPNLKVIKLEQNYRSTEHILNCANELISHNDHIFDKKLFTKSNVGSKVKIMELRTEAQMADRVVSLILSEHYQSSAPWSDFAILYRSNAQSRTIEKALHSARIPCLISGGTSFYEQVEIKDMMSWCRVVCNPYDDMALLRVINIPRRGIGHETINTILEQGKALGKSFYEAALIPSVTDKLNQKQKKALCEFILLLTKLRQYILNENDKELSEKMVEMIGYNAYLKANTYSNVAAEIKVKNVDTLMTWIQDIIVGKNGSQKLSFIEAIDKLGLREMMDRNRDNEQNDAVQLMTLHASKGLEFPFVYLVGMQEGTLPHKNSIEDLDAGIEDNIAEERRLAYVGITRAKKDLTLLLAREANSRGGVPKAVTPSRFLKELPLKDIEYYPLGTQVTHTKEEYKDFLDIALSSLKTQK</sequence>
<evidence type="ECO:0000259" key="11">
    <source>
        <dbReference type="PROSITE" id="PS51198"/>
    </source>
</evidence>
<keyword evidence="6" id="KW-0413">Isomerase</keyword>
<dbReference type="Pfam" id="PF00580">
    <property type="entry name" value="UvrD-helicase"/>
    <property type="match status" value="1"/>
</dbReference>
<feature type="binding site" evidence="10">
    <location>
        <begin position="22"/>
        <end position="29"/>
    </location>
    <ligand>
        <name>ATP</name>
        <dbReference type="ChEBI" id="CHEBI:30616"/>
    </ligand>
</feature>
<dbReference type="PANTHER" id="PTHR11070:SF64">
    <property type="entry name" value="ATP-DEPENDENT DNA HELICASE REP"/>
    <property type="match status" value="1"/>
</dbReference>
<dbReference type="SUPFAM" id="SSF52540">
    <property type="entry name" value="P-loop containing nucleoside triphosphate hydrolases"/>
    <property type="match status" value="1"/>
</dbReference>
<accession>A0ABS7DF31</accession>
<keyword evidence="4 10" id="KW-0347">Helicase</keyword>
<dbReference type="Proteomes" id="UP000731465">
    <property type="component" value="Unassembled WGS sequence"/>
</dbReference>
<dbReference type="CDD" id="cd18807">
    <property type="entry name" value="SF1_C_UvrD"/>
    <property type="match status" value="1"/>
</dbReference>
<organism evidence="13 14">
    <name type="scientific">Succinivibrio faecicola</name>
    <dbReference type="NCBI Taxonomy" id="2820300"/>
    <lineage>
        <taxon>Bacteria</taxon>
        <taxon>Pseudomonadati</taxon>
        <taxon>Pseudomonadota</taxon>
        <taxon>Gammaproteobacteria</taxon>
        <taxon>Aeromonadales</taxon>
        <taxon>Succinivibrionaceae</taxon>
        <taxon>Succinivibrio</taxon>
    </lineage>
</organism>
<evidence type="ECO:0000256" key="6">
    <source>
        <dbReference type="ARBA" id="ARBA00023235"/>
    </source>
</evidence>
<dbReference type="InterPro" id="IPR027417">
    <property type="entry name" value="P-loop_NTPase"/>
</dbReference>
<feature type="domain" description="UvrD-like helicase ATP-binding" evidence="11">
    <location>
        <begin position="1"/>
        <end position="280"/>
    </location>
</feature>
<reference evidence="13 14" key="1">
    <citation type="submission" date="2021-03" db="EMBL/GenBank/DDBJ databases">
        <title>Succinivibrio sp. nov. isolated from feces of cow.</title>
        <authorList>
            <person name="Choi J.-Y."/>
        </authorList>
    </citation>
    <scope>NUCLEOTIDE SEQUENCE [LARGE SCALE GENOMIC DNA]</scope>
    <source>
        <strain evidence="13 14">AGMB01872</strain>
    </source>
</reference>
<keyword evidence="2 10" id="KW-0547">Nucleotide-binding</keyword>
<protein>
    <recommendedName>
        <fullName evidence="8">DNA 3'-5' helicase</fullName>
        <ecNumber evidence="8">5.6.2.4</ecNumber>
    </recommendedName>
</protein>
<evidence type="ECO:0000256" key="1">
    <source>
        <dbReference type="ARBA" id="ARBA00009922"/>
    </source>
</evidence>
<evidence type="ECO:0000256" key="10">
    <source>
        <dbReference type="PROSITE-ProRule" id="PRU00560"/>
    </source>
</evidence>
<dbReference type="PANTHER" id="PTHR11070">
    <property type="entry name" value="UVRD / RECB / PCRA DNA HELICASE FAMILY MEMBER"/>
    <property type="match status" value="1"/>
</dbReference>
<dbReference type="Gene3D" id="1.10.10.160">
    <property type="match status" value="1"/>
</dbReference>
<evidence type="ECO:0000256" key="5">
    <source>
        <dbReference type="ARBA" id="ARBA00022840"/>
    </source>
</evidence>
<dbReference type="Gene3D" id="1.10.486.10">
    <property type="entry name" value="PCRA, domain 4"/>
    <property type="match status" value="1"/>
</dbReference>
<dbReference type="InterPro" id="IPR014017">
    <property type="entry name" value="DNA_helicase_UvrD-like_C"/>
</dbReference>
<dbReference type="PROSITE" id="PS51198">
    <property type="entry name" value="UVRD_HELICASE_ATP_BIND"/>
    <property type="match status" value="1"/>
</dbReference>
<dbReference type="InterPro" id="IPR014016">
    <property type="entry name" value="UvrD-like_ATP-bd"/>
</dbReference>
<keyword evidence="5 10" id="KW-0067">ATP-binding</keyword>
<keyword evidence="14" id="KW-1185">Reference proteome</keyword>
<evidence type="ECO:0000256" key="8">
    <source>
        <dbReference type="ARBA" id="ARBA00034808"/>
    </source>
</evidence>
<dbReference type="PROSITE" id="PS51217">
    <property type="entry name" value="UVRD_HELICASE_CTER"/>
    <property type="match status" value="1"/>
</dbReference>
<evidence type="ECO:0000256" key="7">
    <source>
        <dbReference type="ARBA" id="ARBA00034617"/>
    </source>
</evidence>
<dbReference type="RefSeq" id="WP_219937075.1">
    <property type="nucleotide sequence ID" value="NZ_JAGFNY010000007.1"/>
</dbReference>
<keyword evidence="3 10" id="KW-0378">Hydrolase</keyword>
<evidence type="ECO:0000256" key="3">
    <source>
        <dbReference type="ARBA" id="ARBA00022801"/>
    </source>
</evidence>
<dbReference type="Gene3D" id="3.40.50.300">
    <property type="entry name" value="P-loop containing nucleotide triphosphate hydrolases"/>
    <property type="match status" value="2"/>
</dbReference>
<evidence type="ECO:0000259" key="12">
    <source>
        <dbReference type="PROSITE" id="PS51217"/>
    </source>
</evidence>
<dbReference type="EC" id="5.6.2.4" evidence="8"/>
<dbReference type="InterPro" id="IPR000212">
    <property type="entry name" value="DNA_helicase_UvrD/REP"/>
</dbReference>
<dbReference type="Pfam" id="PF13361">
    <property type="entry name" value="UvrD_C"/>
    <property type="match status" value="1"/>
</dbReference>
<comment type="catalytic activity">
    <reaction evidence="9">
        <text>ATP + H2O = ADP + phosphate + H(+)</text>
        <dbReference type="Rhea" id="RHEA:13065"/>
        <dbReference type="ChEBI" id="CHEBI:15377"/>
        <dbReference type="ChEBI" id="CHEBI:15378"/>
        <dbReference type="ChEBI" id="CHEBI:30616"/>
        <dbReference type="ChEBI" id="CHEBI:43474"/>
        <dbReference type="ChEBI" id="CHEBI:456216"/>
        <dbReference type="EC" id="5.6.2.4"/>
    </reaction>
</comment>
<proteinExistence type="inferred from homology"/>
<feature type="domain" description="UvrD-like helicase C-terminal" evidence="12">
    <location>
        <begin position="281"/>
        <end position="563"/>
    </location>
</feature>
<comment type="caution">
    <text evidence="13">The sequence shown here is derived from an EMBL/GenBank/DDBJ whole genome shotgun (WGS) entry which is preliminary data.</text>
</comment>
<evidence type="ECO:0000256" key="2">
    <source>
        <dbReference type="ARBA" id="ARBA00022741"/>
    </source>
</evidence>
<comment type="similarity">
    <text evidence="1">Belongs to the helicase family. UvrD subfamily.</text>
</comment>
<dbReference type="InterPro" id="IPR013986">
    <property type="entry name" value="DExx_box_DNA_helicase_dom_sf"/>
</dbReference>
<dbReference type="CDD" id="cd17932">
    <property type="entry name" value="DEXQc_UvrD"/>
    <property type="match status" value="1"/>
</dbReference>